<organism evidence="1 2">
    <name type="scientific">Trichonephila clavata</name>
    <name type="common">Joro spider</name>
    <name type="synonym">Nephila clavata</name>
    <dbReference type="NCBI Taxonomy" id="2740835"/>
    <lineage>
        <taxon>Eukaryota</taxon>
        <taxon>Metazoa</taxon>
        <taxon>Ecdysozoa</taxon>
        <taxon>Arthropoda</taxon>
        <taxon>Chelicerata</taxon>
        <taxon>Arachnida</taxon>
        <taxon>Araneae</taxon>
        <taxon>Araneomorphae</taxon>
        <taxon>Entelegynae</taxon>
        <taxon>Araneoidea</taxon>
        <taxon>Nephilidae</taxon>
        <taxon>Trichonephila</taxon>
    </lineage>
</organism>
<protein>
    <submittedName>
        <fullName evidence="1">Uncharacterized protein</fullName>
    </submittedName>
</protein>
<comment type="caution">
    <text evidence="1">The sequence shown here is derived from an EMBL/GenBank/DDBJ whole genome shotgun (WGS) entry which is preliminary data.</text>
</comment>
<reference evidence="1" key="1">
    <citation type="submission" date="2020-07" db="EMBL/GenBank/DDBJ databases">
        <title>Multicomponent nature underlies the extraordinary mechanical properties of spider dragline silk.</title>
        <authorList>
            <person name="Kono N."/>
            <person name="Nakamura H."/>
            <person name="Mori M."/>
            <person name="Yoshida Y."/>
            <person name="Ohtoshi R."/>
            <person name="Malay A.D."/>
            <person name="Moran D.A.P."/>
            <person name="Tomita M."/>
            <person name="Numata K."/>
            <person name="Arakawa K."/>
        </authorList>
    </citation>
    <scope>NUCLEOTIDE SEQUENCE</scope>
</reference>
<dbReference type="AlphaFoldDB" id="A0A8X6KDL2"/>
<sequence>MNEHQLAVIELYHCNHALVQNLPKVPPIDTFKSNGKWKYVSNSCSIQFSCLEERKWIHFRTWEHPNQSPRPVVRFEYKIVLPGFLRSCFNMNLFLSVAGASILGNCNVIIKPEETWS</sequence>
<name>A0A8X6KDL2_TRICU</name>
<evidence type="ECO:0000313" key="2">
    <source>
        <dbReference type="Proteomes" id="UP000887116"/>
    </source>
</evidence>
<dbReference type="EMBL" id="BMAO01020888">
    <property type="protein sequence ID" value="GFQ70551.1"/>
    <property type="molecule type" value="Genomic_DNA"/>
</dbReference>
<evidence type="ECO:0000313" key="1">
    <source>
        <dbReference type="EMBL" id="GFQ70551.1"/>
    </source>
</evidence>
<keyword evidence="2" id="KW-1185">Reference proteome</keyword>
<dbReference type="Proteomes" id="UP000887116">
    <property type="component" value="Unassembled WGS sequence"/>
</dbReference>
<proteinExistence type="predicted"/>
<gene>
    <name evidence="1" type="ORF">TNCT_493131</name>
</gene>
<accession>A0A8X6KDL2</accession>